<keyword evidence="1" id="KW-0472">Membrane</keyword>
<reference evidence="2" key="4">
    <citation type="submission" date="2024-05" db="EMBL/GenBank/DDBJ databases">
        <authorList>
            <person name="Sun Q."/>
            <person name="Sedlacek I."/>
        </authorList>
    </citation>
    <scope>NUCLEOTIDE SEQUENCE</scope>
    <source>
        <strain evidence="2">CCM 8490</strain>
    </source>
</reference>
<sequence length="56" mass="6558">MISVLIRNYNFGTRSNCLTDYFYKLVSVFAGDTMVLFYIEIYDHKNAWEYALSSSS</sequence>
<dbReference type="Proteomes" id="UP000285906">
    <property type="component" value="Unassembled WGS sequence"/>
</dbReference>
<feature type="transmembrane region" description="Helical" evidence="1">
    <location>
        <begin position="21"/>
        <end position="39"/>
    </location>
</feature>
<keyword evidence="5" id="KW-1185">Reference proteome</keyword>
<evidence type="ECO:0000313" key="5">
    <source>
        <dbReference type="Proteomes" id="UP000658202"/>
    </source>
</evidence>
<keyword evidence="1" id="KW-1133">Transmembrane helix</keyword>
<evidence type="ECO:0000313" key="4">
    <source>
        <dbReference type="Proteomes" id="UP000285906"/>
    </source>
</evidence>
<evidence type="ECO:0000313" key="3">
    <source>
        <dbReference type="EMBL" id="RKE87256.1"/>
    </source>
</evidence>
<dbReference type="AlphaFoldDB" id="A0A420D9D0"/>
<reference evidence="2" key="1">
    <citation type="journal article" date="2014" name="Int. J. Syst. Evol. Microbiol.">
        <title>Complete genome of a new Firmicutes species belonging to the dominant human colonic microbiota ('Ruminococcus bicirculans') reveals two chromosomes and a selective capacity to utilize plant glucans.</title>
        <authorList>
            <consortium name="NISC Comparative Sequencing Program"/>
            <person name="Wegmann U."/>
            <person name="Louis P."/>
            <person name="Goesmann A."/>
            <person name="Henrissat B."/>
            <person name="Duncan S.H."/>
            <person name="Flint H.J."/>
        </authorList>
    </citation>
    <scope>NUCLEOTIDE SEQUENCE</scope>
    <source>
        <strain evidence="2">CCM 8490</strain>
    </source>
</reference>
<reference evidence="3 4" key="2">
    <citation type="submission" date="2018-09" db="EMBL/GenBank/DDBJ databases">
        <title>Genomic Encyclopedia of Archaeal and Bacterial Type Strains, Phase II (KMG-II): from individual species to whole genera.</title>
        <authorList>
            <person name="Goeker M."/>
        </authorList>
    </citation>
    <scope>NUCLEOTIDE SEQUENCE [LARGE SCALE GENOMIC DNA]</scope>
    <source>
        <strain evidence="3 4">DSM 27620</strain>
    </source>
</reference>
<reference evidence="5" key="3">
    <citation type="journal article" date="2019" name="Int. J. Syst. Evol. Microbiol.">
        <title>The Global Catalogue of Microorganisms (GCM) 10K type strain sequencing project: providing services to taxonomists for standard genome sequencing and annotation.</title>
        <authorList>
            <consortium name="The Broad Institute Genomics Platform"/>
            <consortium name="The Broad Institute Genome Sequencing Center for Infectious Disease"/>
            <person name="Wu L."/>
            <person name="Ma J."/>
        </authorList>
    </citation>
    <scope>NUCLEOTIDE SEQUENCE [LARGE SCALE GENOMIC DNA]</scope>
    <source>
        <strain evidence="5">CCM 8490</strain>
    </source>
</reference>
<dbReference type="Proteomes" id="UP000658202">
    <property type="component" value="Unassembled WGS sequence"/>
</dbReference>
<keyword evidence="1" id="KW-0812">Transmembrane</keyword>
<dbReference type="EMBL" id="BMCW01000004">
    <property type="protein sequence ID" value="GGG59515.1"/>
    <property type="molecule type" value="Genomic_DNA"/>
</dbReference>
<evidence type="ECO:0000256" key="1">
    <source>
        <dbReference type="SAM" id="Phobius"/>
    </source>
</evidence>
<dbReference type="EMBL" id="RAQH01000005">
    <property type="protein sequence ID" value="RKE87256.1"/>
    <property type="molecule type" value="Genomic_DNA"/>
</dbReference>
<name>A0A420D9D0_9FLAO</name>
<proteinExistence type="predicted"/>
<protein>
    <submittedName>
        <fullName evidence="3">Uncharacterized protein</fullName>
    </submittedName>
</protein>
<evidence type="ECO:0000313" key="2">
    <source>
        <dbReference type="EMBL" id="GGG59515.1"/>
    </source>
</evidence>
<gene>
    <name evidence="3" type="ORF">BXY58_2135</name>
    <name evidence="2" type="ORF">GCM10007332_21490</name>
</gene>
<comment type="caution">
    <text evidence="3">The sequence shown here is derived from an EMBL/GenBank/DDBJ whole genome shotgun (WGS) entry which is preliminary data.</text>
</comment>
<organism evidence="3 4">
    <name type="scientific">Epilithonimonas arachidiradicis</name>
    <dbReference type="NCBI Taxonomy" id="1617282"/>
    <lineage>
        <taxon>Bacteria</taxon>
        <taxon>Pseudomonadati</taxon>
        <taxon>Bacteroidota</taxon>
        <taxon>Flavobacteriia</taxon>
        <taxon>Flavobacteriales</taxon>
        <taxon>Weeksellaceae</taxon>
        <taxon>Chryseobacterium group</taxon>
        <taxon>Epilithonimonas</taxon>
    </lineage>
</organism>
<accession>A0A420D9D0</accession>